<feature type="compositionally biased region" description="Polar residues" evidence="7">
    <location>
        <begin position="47"/>
        <end position="56"/>
    </location>
</feature>
<evidence type="ECO:0000256" key="2">
    <source>
        <dbReference type="ARBA" id="ARBA00022490"/>
    </source>
</evidence>
<dbReference type="PROSITE" id="PS50837">
    <property type="entry name" value="NACHT"/>
    <property type="match status" value="1"/>
</dbReference>
<evidence type="ECO:0000256" key="5">
    <source>
        <dbReference type="ARBA" id="ARBA00022741"/>
    </source>
</evidence>
<feature type="compositionally biased region" description="Basic and acidic residues" evidence="7">
    <location>
        <begin position="19"/>
        <end position="32"/>
    </location>
</feature>
<dbReference type="SMART" id="SM00368">
    <property type="entry name" value="LRR_RI"/>
    <property type="match status" value="17"/>
</dbReference>
<evidence type="ECO:0000313" key="10">
    <source>
        <dbReference type="Proteomes" id="UP001591681"/>
    </source>
</evidence>
<keyword evidence="3" id="KW-0433">Leucine-rich repeat</keyword>
<dbReference type="PANTHER" id="PTHR24106">
    <property type="entry name" value="NACHT, LRR AND CARD DOMAINS-CONTAINING"/>
    <property type="match status" value="1"/>
</dbReference>
<dbReference type="SUPFAM" id="SSF52047">
    <property type="entry name" value="RNI-like"/>
    <property type="match status" value="2"/>
</dbReference>
<evidence type="ECO:0000256" key="4">
    <source>
        <dbReference type="ARBA" id="ARBA00022737"/>
    </source>
</evidence>
<feature type="domain" description="NACHT" evidence="8">
    <location>
        <begin position="375"/>
        <end position="509"/>
    </location>
</feature>
<feature type="compositionally biased region" description="Basic and acidic residues" evidence="7">
    <location>
        <begin position="58"/>
        <end position="71"/>
    </location>
</feature>
<dbReference type="SMART" id="SM01288">
    <property type="entry name" value="FISNA"/>
    <property type="match status" value="1"/>
</dbReference>
<keyword evidence="6" id="KW-0067">ATP-binding</keyword>
<evidence type="ECO:0000256" key="7">
    <source>
        <dbReference type="SAM" id="MobiDB-lite"/>
    </source>
</evidence>
<dbReference type="FunFam" id="3.40.50.300:FF:000210">
    <property type="entry name" value="Si:dkey-16p6.1"/>
    <property type="match status" value="1"/>
</dbReference>
<name>A0ABD1IYT5_9TELE</name>
<dbReference type="CDD" id="cd00116">
    <property type="entry name" value="LRR_RI"/>
    <property type="match status" value="1"/>
</dbReference>
<dbReference type="InterPro" id="IPR029495">
    <property type="entry name" value="NACHT-assoc"/>
</dbReference>
<dbReference type="InterPro" id="IPR027417">
    <property type="entry name" value="P-loop_NTPase"/>
</dbReference>
<accession>A0ABD1IYT5</accession>
<gene>
    <name evidence="9" type="ORF">ACEWY4_025164</name>
</gene>
<proteinExistence type="predicted"/>
<dbReference type="InterPro" id="IPR007111">
    <property type="entry name" value="NACHT_NTPase"/>
</dbReference>
<evidence type="ECO:0000256" key="3">
    <source>
        <dbReference type="ARBA" id="ARBA00022614"/>
    </source>
</evidence>
<dbReference type="InterPro" id="IPR051261">
    <property type="entry name" value="NLR"/>
</dbReference>
<evidence type="ECO:0000313" key="9">
    <source>
        <dbReference type="EMBL" id="KAL2079420.1"/>
    </source>
</evidence>
<reference evidence="9 10" key="1">
    <citation type="submission" date="2024-09" db="EMBL/GenBank/DDBJ databases">
        <title>A chromosome-level genome assembly of Gray's grenadier anchovy, Coilia grayii.</title>
        <authorList>
            <person name="Fu Z."/>
        </authorList>
    </citation>
    <scope>NUCLEOTIDE SEQUENCE [LARGE SCALE GENOMIC DNA]</scope>
    <source>
        <strain evidence="9">G4</strain>
        <tissue evidence="9">Muscle</tissue>
    </source>
</reference>
<sequence length="1470" mass="162420">MEKRPGSPTHSSVSMKSDGSYDHGRPNFREGELPSDPRAMEKRPGSPTHSSVSMKSDGSYDHGRPQFREGELPSDQRVMEKRPGSPTHSRVSMKSDGSYDYGRPDFREGDIPSDPRAMEKRPGSPTHSRVSMKSDGSYDYGRPNFREGEIPSDPRVMEKRPGSPTHSRASIKSDGSYDYGRPDFREGEIPSDPRKQRRSQEADSSGQNEQQDLTHVFQMLENKIIAFVKNELQRFKMILSPDYQENFERKQVDENNAQDGALKMALHFLLKMEKKDLADKLRENELDVLCQTELKRNLQNKYQSVFEGIPKQGSSALLEKIYTEIYITEGGSGKVNEEHEVRQIESRSKRPAGQGKQIKCCDIFKPLPGEDKPSRRVMTKGVAGIGKTISIQKYILDWAEEKDNKEIHFIFPLPFRELNLMREKQHSLMDLLHHFFPELKQLSFGSQEKYKVLFIFDGLDECRLQLNFQKNESWTDVTGVTSLDVLLTNLIKGNLLPSALLWITSRPAAASQIPPEFVDLVTEIQGFNDSQKEEYFRKRVNDESLASRIISHIASSRSLHIMCYIPVFCWITACVLAVILSHSGGNQLPKTLTEMYTYFLIFQTKQKSQKFDNVYNLEPQWNRSLILDLGKLAYEQLEKGNLIFYEEDLRECGIDVTEAAVRSGICTQIFREEAGIFQATVYCFVHLSIQEYLAALYVFLMMAVQVTDVLSRPQAPSGEESMTTLHKSAVDKALEYKDGRFDLFLRFLLGLSLEFNQTLLRGLLQRGQKQTSNDETISYIKDKIREAPSSERVINLFHCLNELNDHSLVEEIQSFLNAGTLSEAKLSPGQWSALVFVLLTSDQKLDVFDLKKYVRSDEGLLRLKPVVEESQTLLLDSCRLSEMSCTTLASVLCKASSKVNKLDLSDNSIGDVGVQELCNGLKNPNCALESLRLSDCGVTGEGYAALSSALKSNPSHLEELDLRGNDPGDSGVKLLTDVLQDPDCKLQTLRLLKSDAADEACVYLTSVLGTNPLLLTEVKLSKKIAGDSGVKQICALLEDSHCKIKKLKLRSCSITEEGCAALTSALTSNPSHLIQLYLSENKLGDSGVKQISALLRNPDCKLQTLCLGSCSITEEGCAALTSALASNPSHLIELKLSNNTLVDSGVKQISALLRNPDCKLQKLGLESCSVTEEGCAALTSALTSNPLHLILLNLSDNKLGDSGVKQISALLRNPDCKLQGLGLSGCSITEEGCAALTSALASNPSHLIVLNLSNNKLGDSAVKQISALLRSPDCKLQKLGLRSCSITVEGCAALTSALASNPSHLIELYLSDNKLGDSGVKQISALLRNPDCKLQKLWLSGCSITEEGRAALTSALTSNPSHLIELHLGHNKLGDSGVKQISALLRNPDCKLQKLWLESCSITGEGCAALTSALASNPSHLIELRLSHNKLGDSGVKQISALLRDPNSKLKTLHLDGTEAEAKADSCSIS</sequence>
<feature type="region of interest" description="Disordered" evidence="7">
    <location>
        <begin position="1"/>
        <end position="209"/>
    </location>
</feature>
<dbReference type="Proteomes" id="UP001591681">
    <property type="component" value="Unassembled WGS sequence"/>
</dbReference>
<dbReference type="InterPro" id="IPR006553">
    <property type="entry name" value="Leu-rich_rpt_Cys-con_subtyp"/>
</dbReference>
<dbReference type="Pfam" id="PF14484">
    <property type="entry name" value="FISNA"/>
    <property type="match status" value="1"/>
</dbReference>
<dbReference type="InterPro" id="IPR001611">
    <property type="entry name" value="Leu-rich_rpt"/>
</dbReference>
<comment type="subcellular location">
    <subcellularLocation>
        <location evidence="1">Cytoplasm</location>
    </subcellularLocation>
</comment>
<evidence type="ECO:0000256" key="6">
    <source>
        <dbReference type="ARBA" id="ARBA00022840"/>
    </source>
</evidence>
<feature type="compositionally biased region" description="Polar residues" evidence="7">
    <location>
        <begin position="8"/>
        <end position="17"/>
    </location>
</feature>
<evidence type="ECO:0000256" key="1">
    <source>
        <dbReference type="ARBA" id="ARBA00004496"/>
    </source>
</evidence>
<dbReference type="Gene3D" id="3.80.10.10">
    <property type="entry name" value="Ribonuclease Inhibitor"/>
    <property type="match status" value="4"/>
</dbReference>
<dbReference type="GO" id="GO:0005737">
    <property type="term" value="C:cytoplasm"/>
    <property type="evidence" value="ECO:0007669"/>
    <property type="project" value="UniProtKB-SubCell"/>
</dbReference>
<keyword evidence="4" id="KW-0677">Repeat</keyword>
<dbReference type="InterPro" id="IPR032675">
    <property type="entry name" value="LRR_dom_sf"/>
</dbReference>
<comment type="caution">
    <text evidence="9">The sequence shown here is derived from an EMBL/GenBank/DDBJ whole genome shotgun (WGS) entry which is preliminary data.</text>
</comment>
<keyword evidence="5" id="KW-0547">Nucleotide-binding</keyword>
<dbReference type="Pfam" id="PF17776">
    <property type="entry name" value="NLRC4_HD2"/>
    <property type="match status" value="1"/>
</dbReference>
<protein>
    <recommendedName>
        <fullName evidence="8">NACHT domain-containing protein</fullName>
    </recommendedName>
</protein>
<dbReference type="Gene3D" id="3.40.50.300">
    <property type="entry name" value="P-loop containing nucleotide triphosphate hydrolases"/>
    <property type="match status" value="1"/>
</dbReference>
<feature type="compositionally biased region" description="Basic and acidic residues" evidence="7">
    <location>
        <begin position="180"/>
        <end position="201"/>
    </location>
</feature>
<keyword evidence="2" id="KW-0963">Cytoplasm</keyword>
<evidence type="ECO:0000259" key="8">
    <source>
        <dbReference type="PROSITE" id="PS50837"/>
    </source>
</evidence>
<dbReference type="InterPro" id="IPR041075">
    <property type="entry name" value="NOD1/2_WH"/>
</dbReference>
<dbReference type="FunFam" id="3.80.10.10:FF:000100">
    <property type="entry name" value="Si:dkey-11n14.1"/>
    <property type="match status" value="1"/>
</dbReference>
<dbReference type="Pfam" id="PF13516">
    <property type="entry name" value="LRR_6"/>
    <property type="match status" value="9"/>
</dbReference>
<dbReference type="GO" id="GO:0005524">
    <property type="term" value="F:ATP binding"/>
    <property type="evidence" value="ECO:0007669"/>
    <property type="project" value="UniProtKB-KW"/>
</dbReference>
<dbReference type="SMART" id="SM00367">
    <property type="entry name" value="LRR_CC"/>
    <property type="match status" value="7"/>
</dbReference>
<dbReference type="InterPro" id="IPR041267">
    <property type="entry name" value="NLRP_HD2"/>
</dbReference>
<dbReference type="Pfam" id="PF17779">
    <property type="entry name" value="WHD_NOD2"/>
    <property type="match status" value="1"/>
</dbReference>
<organism evidence="9 10">
    <name type="scientific">Coilia grayii</name>
    <name type="common">Gray's grenadier anchovy</name>
    <dbReference type="NCBI Taxonomy" id="363190"/>
    <lineage>
        <taxon>Eukaryota</taxon>
        <taxon>Metazoa</taxon>
        <taxon>Chordata</taxon>
        <taxon>Craniata</taxon>
        <taxon>Vertebrata</taxon>
        <taxon>Euteleostomi</taxon>
        <taxon>Actinopterygii</taxon>
        <taxon>Neopterygii</taxon>
        <taxon>Teleostei</taxon>
        <taxon>Clupei</taxon>
        <taxon>Clupeiformes</taxon>
        <taxon>Clupeoidei</taxon>
        <taxon>Engraulidae</taxon>
        <taxon>Coilinae</taxon>
        <taxon>Coilia</taxon>
    </lineage>
</organism>
<dbReference type="Pfam" id="PF05729">
    <property type="entry name" value="NACHT"/>
    <property type="match status" value="1"/>
</dbReference>
<dbReference type="EMBL" id="JBHFQA010000022">
    <property type="protein sequence ID" value="KAL2079420.1"/>
    <property type="molecule type" value="Genomic_DNA"/>
</dbReference>
<keyword evidence="10" id="KW-1185">Reference proteome</keyword>